<name>A0ABQ1V9N3_9BACT</name>
<dbReference type="Gene3D" id="2.60.120.260">
    <property type="entry name" value="Galactose-binding domain-like"/>
    <property type="match status" value="2"/>
</dbReference>
<comment type="caution">
    <text evidence="1">The sequence shown here is derived from an EMBL/GenBank/DDBJ whole genome shotgun (WGS) entry which is preliminary data.</text>
</comment>
<evidence type="ECO:0000313" key="1">
    <source>
        <dbReference type="EMBL" id="GGF45384.1"/>
    </source>
</evidence>
<evidence type="ECO:0008006" key="3">
    <source>
        <dbReference type="Google" id="ProtNLM"/>
    </source>
</evidence>
<sequence>MEKSGNNKEELEKILHYYKDAEDKEKLKAAKFLIGNMEGKYWFGGEEKEKYKPLFDTIQHLWEAGKHVNFDYKKSLGKYWDSLKQAMGNPRIEYTQVFFDLHNLDADFVIDHIDQAFIARETLPWCQNLSFEDFCDYVLPYRIGTEVPENWRISLWDKWQTLRDTITEPNRMKLAKIINDHNAYKMHHMGLFWSYPFDMTASEFERVRLGSCKHSVFYTAMAMRANGLPVGVDFVPQWAGSNAGHEWNVLLLEDDTFYPFDAVNKGFALDLSFRKVAKVFRKTFIYQTPGLSWQKWQKLPPEFQDFYRIDVTHDYVRTFDVDIPLITSVDIDQPVFLATYNNQDWVPQYWGEVKGKKVFFRNMGGGIVYILQRYNNGLYEQISEPFLLDTLGNIVDLEANTQDLKDMKITRKYPLTSYMKGIMGFVIGNRIQGANKRNFSDSTTFFSINKTPEKIETKYVDDKSHYRYVRMWIPEGGRGDMSELEFYGMDEQTGDTVKLEGKVIGDPNGDISGNRFFSYPFDGDLLTYFMRPRKMEPWVGLDLGSPQRIVKVRYCPRSDTNFIEVGDTYELFYWKEKWVSMGQITASQQELYYEQVPSQGLYILRNLTKGKEERIFTYAMGEQLWW</sequence>
<dbReference type="EMBL" id="BMIU01000023">
    <property type="protein sequence ID" value="GGF45384.1"/>
    <property type="molecule type" value="Genomic_DNA"/>
</dbReference>
<protein>
    <recommendedName>
        <fullName evidence="3">Peptide-N(4)-(N-acetyl-beta-glucosaminyl)asparagine amidase</fullName>
    </recommendedName>
</protein>
<accession>A0ABQ1V9N3</accession>
<evidence type="ECO:0000313" key="2">
    <source>
        <dbReference type="Proteomes" id="UP000647339"/>
    </source>
</evidence>
<gene>
    <name evidence="1" type="ORF">GCM10011339_37330</name>
</gene>
<dbReference type="SUPFAM" id="SSF54001">
    <property type="entry name" value="Cysteine proteinases"/>
    <property type="match status" value="1"/>
</dbReference>
<dbReference type="Proteomes" id="UP000647339">
    <property type="component" value="Unassembled WGS sequence"/>
</dbReference>
<organism evidence="1 2">
    <name type="scientific">Echinicola rosea</name>
    <dbReference type="NCBI Taxonomy" id="1807691"/>
    <lineage>
        <taxon>Bacteria</taxon>
        <taxon>Pseudomonadati</taxon>
        <taxon>Bacteroidota</taxon>
        <taxon>Cytophagia</taxon>
        <taxon>Cytophagales</taxon>
        <taxon>Cyclobacteriaceae</taxon>
        <taxon>Echinicola</taxon>
    </lineage>
</organism>
<reference evidence="2" key="1">
    <citation type="journal article" date="2019" name="Int. J. Syst. Evol. Microbiol.">
        <title>The Global Catalogue of Microorganisms (GCM) 10K type strain sequencing project: providing services to taxonomists for standard genome sequencing and annotation.</title>
        <authorList>
            <consortium name="The Broad Institute Genomics Platform"/>
            <consortium name="The Broad Institute Genome Sequencing Center for Infectious Disease"/>
            <person name="Wu L."/>
            <person name="Ma J."/>
        </authorList>
    </citation>
    <scope>NUCLEOTIDE SEQUENCE [LARGE SCALE GENOMIC DNA]</scope>
    <source>
        <strain evidence="2">CGMCC 1.15407</strain>
    </source>
</reference>
<dbReference type="InterPro" id="IPR038765">
    <property type="entry name" value="Papain-like_cys_pep_sf"/>
</dbReference>
<dbReference type="PANTHER" id="PTHR35532">
    <property type="entry name" value="SIMILAR TO POLYHYDROXYALKANOATE DEPOLYMERASE"/>
    <property type="match status" value="1"/>
</dbReference>
<proteinExistence type="predicted"/>
<dbReference type="PANTHER" id="PTHR35532:SF5">
    <property type="entry name" value="CARBOHYDRATE-BINDING DOMAIN-CONTAINING PROTEIN"/>
    <property type="match status" value="1"/>
</dbReference>
<keyword evidence="2" id="KW-1185">Reference proteome</keyword>